<dbReference type="OrthoDB" id="5985073at2759"/>
<evidence type="ECO:0000256" key="1">
    <source>
        <dbReference type="ARBA" id="ARBA00022669"/>
    </source>
</evidence>
<dbReference type="InterPro" id="IPR052210">
    <property type="entry name" value="LysM1-like"/>
</dbReference>
<name>A0A5M3YXW1_ASPTE</name>
<keyword evidence="2" id="KW-0843">Virulence</keyword>
<reference evidence="4 5" key="1">
    <citation type="submission" date="2020-01" db="EMBL/GenBank/DDBJ databases">
        <title>Aspergillus terreus IFO 6365 whole genome shotgun sequence.</title>
        <authorList>
            <person name="Kanamasa S."/>
            <person name="Takahashi H."/>
        </authorList>
    </citation>
    <scope>NUCLEOTIDE SEQUENCE [LARGE SCALE GENOMIC DNA]</scope>
    <source>
        <strain evidence="4 5">IFO 6365</strain>
    </source>
</reference>
<dbReference type="Pfam" id="PF01476">
    <property type="entry name" value="LysM"/>
    <property type="match status" value="2"/>
</dbReference>
<keyword evidence="1" id="KW-0147">Chitin-binding</keyword>
<dbReference type="Proteomes" id="UP000452235">
    <property type="component" value="Unassembled WGS sequence"/>
</dbReference>
<feature type="region of interest" description="Disordered" evidence="3">
    <location>
        <begin position="488"/>
        <end position="509"/>
    </location>
</feature>
<protein>
    <submittedName>
        <fullName evidence="4">Pectin lyase-like protein</fullName>
    </submittedName>
</protein>
<proteinExistence type="predicted"/>
<evidence type="ECO:0000313" key="5">
    <source>
        <dbReference type="Proteomes" id="UP000452235"/>
    </source>
</evidence>
<comment type="caution">
    <text evidence="4">The sequence shown here is derived from an EMBL/GenBank/DDBJ whole genome shotgun (WGS) entry which is preliminary data.</text>
</comment>
<evidence type="ECO:0000256" key="3">
    <source>
        <dbReference type="SAM" id="MobiDB-lite"/>
    </source>
</evidence>
<dbReference type="VEuPathDB" id="FungiDB:ATEG_02209"/>
<organism evidence="4 5">
    <name type="scientific">Aspergillus terreus</name>
    <dbReference type="NCBI Taxonomy" id="33178"/>
    <lineage>
        <taxon>Eukaryota</taxon>
        <taxon>Fungi</taxon>
        <taxon>Dikarya</taxon>
        <taxon>Ascomycota</taxon>
        <taxon>Pezizomycotina</taxon>
        <taxon>Eurotiomycetes</taxon>
        <taxon>Eurotiomycetidae</taxon>
        <taxon>Eurotiales</taxon>
        <taxon>Aspergillaceae</taxon>
        <taxon>Aspergillus</taxon>
        <taxon>Aspergillus subgen. Circumdati</taxon>
    </lineage>
</organism>
<dbReference type="GO" id="GO:0016829">
    <property type="term" value="F:lyase activity"/>
    <property type="evidence" value="ECO:0007669"/>
    <property type="project" value="UniProtKB-KW"/>
</dbReference>
<dbReference type="PANTHER" id="PTHR34997">
    <property type="entry name" value="AM15"/>
    <property type="match status" value="1"/>
</dbReference>
<dbReference type="PROSITE" id="PS51782">
    <property type="entry name" value="LYSM"/>
    <property type="match status" value="2"/>
</dbReference>
<keyword evidence="4" id="KW-0456">Lyase</keyword>
<dbReference type="InterPro" id="IPR018392">
    <property type="entry name" value="LysM"/>
</dbReference>
<keyword evidence="5" id="KW-1185">Reference proteome</keyword>
<dbReference type="EMBL" id="BLJY01000002">
    <property type="protein sequence ID" value="GFF13195.1"/>
    <property type="molecule type" value="Genomic_DNA"/>
</dbReference>
<gene>
    <name evidence="4" type="ORF">ATEIFO6365_0002030500</name>
</gene>
<dbReference type="GO" id="GO:0008061">
    <property type="term" value="F:chitin binding"/>
    <property type="evidence" value="ECO:0007669"/>
    <property type="project" value="UniProtKB-KW"/>
</dbReference>
<evidence type="ECO:0000256" key="2">
    <source>
        <dbReference type="ARBA" id="ARBA00023026"/>
    </source>
</evidence>
<dbReference type="AlphaFoldDB" id="A0A5M3YXW1"/>
<dbReference type="SUPFAM" id="SSF54106">
    <property type="entry name" value="LysM domain"/>
    <property type="match status" value="1"/>
</dbReference>
<dbReference type="InterPro" id="IPR036779">
    <property type="entry name" value="LysM_dom_sf"/>
</dbReference>
<dbReference type="PANTHER" id="PTHR34997:SF16">
    <property type="entry name" value="LYSM DOMAIN-CONTAINING PROTEIN"/>
    <property type="match status" value="1"/>
</dbReference>
<evidence type="ECO:0000313" key="4">
    <source>
        <dbReference type="EMBL" id="GFF13195.1"/>
    </source>
</evidence>
<accession>A0A5M3YXW1</accession>
<feature type="compositionally biased region" description="Low complexity" evidence="3">
    <location>
        <begin position="490"/>
        <end position="509"/>
    </location>
</feature>
<dbReference type="CDD" id="cd00118">
    <property type="entry name" value="LysM"/>
    <property type="match status" value="2"/>
</dbReference>
<dbReference type="SMART" id="SM00257">
    <property type="entry name" value="LysM"/>
    <property type="match status" value="3"/>
</dbReference>
<dbReference type="Gene3D" id="3.10.350.10">
    <property type="entry name" value="LysM domain"/>
    <property type="match status" value="3"/>
</dbReference>
<sequence length="509" mass="55170">MLRDSVKGLSSTDVTTFTSSASFAPAQGTPLSLSAALELADEGPLEYLQSNQYKIQQGNTEGLQKALVNEAISEHMFPGFQVYDLEDLEDVDSLTATCKTALSQTIHCAPFLQAFQHPNSGRFFEDSTEADRICAPSCGSSLKSWFDNASSSCVGQTLGNSDPTRYGGYIYTAYNQSCYKDPVTGKYCQEILDAYPAVERIDSMPLAEMCSYCHTQKYIMMQASAYTAYDVRAQENLETLHSNCGLKGTTEIPSPLVHVPETPAPMCLSDIIYTIKDGDTCDTIALQYSVASAAIQAGNSQLINDCSNLIAGREICIPLSCERTYTLQDSDTCFSIEIDHGFMPNTVRKYNAWLDLECLDLQATRPIIGSVICLSPQGGTYNDKDFVSDRITSGPSRTTGYTTLSIDPPKNATVAKGSPWFCGRWHTVEAGETCAMICVHDGIPAELFMEANPSLSLDDCDGSLEVGVTYCTGPDEYWNDAGFWGPEWPGSPTGPVSSSMPSPTSSTSS</sequence>